<name>A0A0A3Y763_BRAJP</name>
<comment type="caution">
    <text evidence="1">The sequence shown here is derived from an EMBL/GenBank/DDBJ whole genome shotgun (WGS) entry which is preliminary data.</text>
</comment>
<reference evidence="1 2" key="1">
    <citation type="submission" date="2014-09" db="EMBL/GenBank/DDBJ databases">
        <title>Draft genome of Bradyrhizobium japonicum Is-34.</title>
        <authorList>
            <person name="Tsurumaru H."/>
            <person name="Yamakawa T."/>
            <person name="Hashimoto S."/>
            <person name="Okizaki K."/>
            <person name="Kanesaki Y."/>
            <person name="Yoshikawa H."/>
            <person name="Yajima S."/>
        </authorList>
    </citation>
    <scope>NUCLEOTIDE SEQUENCE [LARGE SCALE GENOMIC DNA]</scope>
    <source>
        <strain evidence="1 2">Is-34</strain>
    </source>
</reference>
<dbReference type="Proteomes" id="UP000030377">
    <property type="component" value="Unassembled WGS sequence"/>
</dbReference>
<proteinExistence type="predicted"/>
<dbReference type="EMBL" id="JRPN01000001">
    <property type="protein sequence ID" value="KGT81414.1"/>
    <property type="molecule type" value="Genomic_DNA"/>
</dbReference>
<accession>A0A0A3Y763</accession>
<protein>
    <submittedName>
        <fullName evidence="1">Uncharacterized protein</fullName>
    </submittedName>
</protein>
<gene>
    <name evidence="1" type="ORF">MA20_01290</name>
</gene>
<dbReference type="RefSeq" id="WP_041953175.1">
    <property type="nucleotide sequence ID" value="NZ_JRPN01000001.1"/>
</dbReference>
<dbReference type="AlphaFoldDB" id="A0A0A3Y763"/>
<organism evidence="1 2">
    <name type="scientific">Bradyrhizobium japonicum</name>
    <dbReference type="NCBI Taxonomy" id="375"/>
    <lineage>
        <taxon>Bacteria</taxon>
        <taxon>Pseudomonadati</taxon>
        <taxon>Pseudomonadota</taxon>
        <taxon>Alphaproteobacteria</taxon>
        <taxon>Hyphomicrobiales</taxon>
        <taxon>Nitrobacteraceae</taxon>
        <taxon>Bradyrhizobium</taxon>
    </lineage>
</organism>
<evidence type="ECO:0000313" key="1">
    <source>
        <dbReference type="EMBL" id="KGT81414.1"/>
    </source>
</evidence>
<sequence>MMPKELETIVLGVELPCDIFSRRFEQYLFFDADICTSKPLATAIRQATTICFGLDVDTDVYASSSRSFLRQLASDSDWPLEITALGNTMREEGDVYGLALVDSQNRWAAHQPSPVDVGVLAIDSSQELMSIETVKDCFFSLNDIRGWLSRRTPRDRELVDVFGEAFLTTLLTDYS</sequence>
<evidence type="ECO:0000313" key="2">
    <source>
        <dbReference type="Proteomes" id="UP000030377"/>
    </source>
</evidence>